<feature type="transmembrane region" description="Helical" evidence="6">
    <location>
        <begin position="383"/>
        <end position="402"/>
    </location>
</feature>
<feature type="transmembrane region" description="Helical" evidence="6">
    <location>
        <begin position="252"/>
        <end position="273"/>
    </location>
</feature>
<keyword evidence="5 6" id="KW-0472">Membrane</keyword>
<keyword evidence="2" id="KW-1003">Cell membrane</keyword>
<comment type="subcellular location">
    <subcellularLocation>
        <location evidence="1">Cell membrane</location>
        <topology evidence="1">Multi-pass membrane protein</topology>
    </subcellularLocation>
</comment>
<dbReference type="Pfam" id="PF01943">
    <property type="entry name" value="Polysacc_synt"/>
    <property type="match status" value="1"/>
</dbReference>
<feature type="transmembrane region" description="Helical" evidence="6">
    <location>
        <begin position="414"/>
        <end position="437"/>
    </location>
</feature>
<evidence type="ECO:0000256" key="1">
    <source>
        <dbReference type="ARBA" id="ARBA00004651"/>
    </source>
</evidence>
<keyword evidence="3 6" id="KW-0812">Transmembrane</keyword>
<dbReference type="GO" id="GO:0005886">
    <property type="term" value="C:plasma membrane"/>
    <property type="evidence" value="ECO:0007669"/>
    <property type="project" value="UniProtKB-SubCell"/>
</dbReference>
<organism evidence="7 8">
    <name type="scientific">Floricoccus penangensis</name>
    <dbReference type="NCBI Taxonomy" id="1859475"/>
    <lineage>
        <taxon>Bacteria</taxon>
        <taxon>Bacillati</taxon>
        <taxon>Bacillota</taxon>
        <taxon>Bacilli</taxon>
        <taxon>Lactobacillales</taxon>
        <taxon>Streptococcaceae</taxon>
        <taxon>Floricoccus</taxon>
    </lineage>
</organism>
<dbReference type="PANTHER" id="PTHR30250:SF21">
    <property type="entry name" value="LIPID II FLIPPASE MURJ"/>
    <property type="match status" value="1"/>
</dbReference>
<feature type="transmembrane region" description="Helical" evidence="6">
    <location>
        <begin position="184"/>
        <end position="203"/>
    </location>
</feature>
<feature type="transmembrane region" description="Helical" evidence="6">
    <location>
        <begin position="209"/>
        <end position="229"/>
    </location>
</feature>
<keyword evidence="4 6" id="KW-1133">Transmembrane helix</keyword>
<dbReference type="InterPro" id="IPR002797">
    <property type="entry name" value="Polysacc_synth"/>
</dbReference>
<evidence type="ECO:0000256" key="2">
    <source>
        <dbReference type="ARBA" id="ARBA00022475"/>
    </source>
</evidence>
<dbReference type="InterPro" id="IPR050833">
    <property type="entry name" value="Poly_Biosynth_Transport"/>
</dbReference>
<proteinExistence type="predicted"/>
<feature type="transmembrane region" description="Helical" evidence="6">
    <location>
        <begin position="26"/>
        <end position="48"/>
    </location>
</feature>
<protein>
    <submittedName>
        <fullName evidence="7">Polysaccharide biosynthesis protein</fullName>
    </submittedName>
</protein>
<feature type="transmembrane region" description="Helical" evidence="6">
    <location>
        <begin position="479"/>
        <end position="501"/>
    </location>
</feature>
<feature type="transmembrane region" description="Helical" evidence="6">
    <location>
        <begin position="443"/>
        <end position="459"/>
    </location>
</feature>
<dbReference type="PANTHER" id="PTHR30250">
    <property type="entry name" value="PST FAMILY PREDICTED COLANIC ACID TRANSPORTER"/>
    <property type="match status" value="1"/>
</dbReference>
<evidence type="ECO:0000256" key="6">
    <source>
        <dbReference type="SAM" id="Phobius"/>
    </source>
</evidence>
<evidence type="ECO:0000256" key="5">
    <source>
        <dbReference type="ARBA" id="ARBA00023136"/>
    </source>
</evidence>
<dbReference type="EMBL" id="MKIQ01000028">
    <property type="protein sequence ID" value="OFI46471.1"/>
    <property type="molecule type" value="Genomic_DNA"/>
</dbReference>
<dbReference type="CDD" id="cd13124">
    <property type="entry name" value="MATE_SpoVB_like"/>
    <property type="match status" value="1"/>
</dbReference>
<feature type="transmembrane region" description="Helical" evidence="6">
    <location>
        <begin position="60"/>
        <end position="82"/>
    </location>
</feature>
<dbReference type="Proteomes" id="UP000177273">
    <property type="component" value="Unassembled WGS sequence"/>
</dbReference>
<feature type="transmembrane region" description="Helical" evidence="6">
    <location>
        <begin position="310"/>
        <end position="329"/>
    </location>
</feature>
<evidence type="ECO:0000256" key="3">
    <source>
        <dbReference type="ARBA" id="ARBA00022692"/>
    </source>
</evidence>
<accession>A0A9Q5NZG9</accession>
<evidence type="ECO:0000313" key="8">
    <source>
        <dbReference type="Proteomes" id="UP000177273"/>
    </source>
</evidence>
<feature type="transmembrane region" description="Helical" evidence="6">
    <location>
        <begin position="507"/>
        <end position="527"/>
    </location>
</feature>
<evidence type="ECO:0000313" key="7">
    <source>
        <dbReference type="EMBL" id="OFI46471.1"/>
    </source>
</evidence>
<dbReference type="OrthoDB" id="9775950at2"/>
<feature type="transmembrane region" description="Helical" evidence="6">
    <location>
        <begin position="145"/>
        <end position="163"/>
    </location>
</feature>
<keyword evidence="8" id="KW-1185">Reference proteome</keyword>
<sequence>MNNIEEIEQVLEDTEVRQKNKMLEGAFWSTIADFTSRLLGLIYIIPWYSWMGKNGDNANALFSMGYTIYAIFLQISTAGMNLGIAKEVAKYNTLGDENQSYRIVRQMLIFMTGAGLIFAGGMYIVSPALAAMSGGGQDLVPVLRSLAPAVFIFPSMSVIRGFFQGNNYVKPNALSQLAEQLIRVIWMLVTAFLIMKLGSGNYPEAVTQGTFAAFVGMIASYAVLIYFLYKTGALSKIISPGPGKLEISSKDLLVSTVTQAIPFVILGSATQIFKLLDQFTFSNVMTRIGNYTLNEVQVFFSYFSANPDKLNAILLSIVISLSGISVPLLTENYVKGDMKSAARLVGDNIILGAAFIIPSIAGITILAQPLYTFFYRVPSRLALNSFVLAVMLTIVISLFGMLTPNLQALRHSRFALKYFGITVLLKLILQFPAIYFFESYGPNIASGLAYGFGATIYLIKLQEITHFNVATILRRLSGILTLTIIMAVVTAVMFLLLKLFIVPNTKLKSLIIIVLAGGTGFATYFYLIMKSKMIDILLGDKGVSLRRRFKIN</sequence>
<name>A0A9Q5NZG9_9LACT</name>
<reference evidence="8" key="1">
    <citation type="submission" date="2016-09" db="EMBL/GenBank/DDBJ databases">
        <title>Draft genome sequence of a novel species of the family Streptococcaceae isolated from flowers.</title>
        <authorList>
            <person name="Chuah L.-O."/>
            <person name="Yap K.-P."/>
            <person name="Thong K.L."/>
            <person name="Liong M.T."/>
            <person name="Ahmad R."/>
            <person name="Rusul G."/>
        </authorList>
    </citation>
    <scope>NUCLEOTIDE SEQUENCE [LARGE SCALE GENOMIC DNA]</scope>
    <source>
        <strain evidence="8">HibF3</strain>
    </source>
</reference>
<feature type="transmembrane region" description="Helical" evidence="6">
    <location>
        <begin position="103"/>
        <end position="125"/>
    </location>
</feature>
<dbReference type="InterPro" id="IPR024923">
    <property type="entry name" value="PG_synth_SpoVB"/>
</dbReference>
<dbReference type="AlphaFoldDB" id="A0A9Q5NZG9"/>
<evidence type="ECO:0000256" key="4">
    <source>
        <dbReference type="ARBA" id="ARBA00022989"/>
    </source>
</evidence>
<feature type="transmembrane region" description="Helical" evidence="6">
    <location>
        <begin position="349"/>
        <end position="371"/>
    </location>
</feature>
<gene>
    <name evidence="7" type="ORF">BG262_05500</name>
</gene>
<comment type="caution">
    <text evidence="7">The sequence shown here is derived from an EMBL/GenBank/DDBJ whole genome shotgun (WGS) entry which is preliminary data.</text>
</comment>
<dbReference type="RefSeq" id="WP_070788408.1">
    <property type="nucleotide sequence ID" value="NZ_MKIQ01000028.1"/>
</dbReference>